<comment type="caution">
    <text evidence="2">The sequence shown here is derived from an EMBL/GenBank/DDBJ whole genome shotgun (WGS) entry which is preliminary data.</text>
</comment>
<keyword evidence="3" id="KW-1185">Reference proteome</keyword>
<name>A0A8J2Y939_9FLAO</name>
<feature type="domain" description="Glycosyltransferase 2-like" evidence="1">
    <location>
        <begin position="10"/>
        <end position="141"/>
    </location>
</feature>
<accession>A0A8J2Y939</accession>
<dbReference type="EMBL" id="BMGK01000002">
    <property type="protein sequence ID" value="GGD84920.1"/>
    <property type="molecule type" value="Genomic_DNA"/>
</dbReference>
<dbReference type="InterPro" id="IPR029044">
    <property type="entry name" value="Nucleotide-diphossugar_trans"/>
</dbReference>
<reference evidence="2" key="2">
    <citation type="submission" date="2020-09" db="EMBL/GenBank/DDBJ databases">
        <authorList>
            <person name="Sun Q."/>
            <person name="Zhou Y."/>
        </authorList>
    </citation>
    <scope>NUCLEOTIDE SEQUENCE</scope>
    <source>
        <strain evidence="2">CGMCC 1.12924</strain>
    </source>
</reference>
<keyword evidence="2" id="KW-0808">Transferase</keyword>
<protein>
    <submittedName>
        <fullName evidence="2">Glycosyl transferase</fullName>
    </submittedName>
</protein>
<dbReference type="RefSeq" id="WP_188439371.1">
    <property type="nucleotide sequence ID" value="NZ_BMGK01000002.1"/>
</dbReference>
<gene>
    <name evidence="2" type="ORF">GCM10011312_06200</name>
</gene>
<evidence type="ECO:0000313" key="3">
    <source>
        <dbReference type="Proteomes" id="UP000652231"/>
    </source>
</evidence>
<dbReference type="GO" id="GO:0016740">
    <property type="term" value="F:transferase activity"/>
    <property type="evidence" value="ECO:0007669"/>
    <property type="project" value="UniProtKB-KW"/>
</dbReference>
<dbReference type="PANTHER" id="PTHR43179">
    <property type="entry name" value="RHAMNOSYLTRANSFERASE WBBL"/>
    <property type="match status" value="1"/>
</dbReference>
<organism evidence="2 3">
    <name type="scientific">Planktosalinus lacus</name>
    <dbReference type="NCBI Taxonomy" id="1526573"/>
    <lineage>
        <taxon>Bacteria</taxon>
        <taxon>Pseudomonadati</taxon>
        <taxon>Bacteroidota</taxon>
        <taxon>Flavobacteriia</taxon>
        <taxon>Flavobacteriales</taxon>
        <taxon>Flavobacteriaceae</taxon>
        <taxon>Planktosalinus</taxon>
    </lineage>
</organism>
<dbReference type="Proteomes" id="UP000652231">
    <property type="component" value="Unassembled WGS sequence"/>
</dbReference>
<dbReference type="Pfam" id="PF00535">
    <property type="entry name" value="Glycos_transf_2"/>
    <property type="match status" value="1"/>
</dbReference>
<evidence type="ECO:0000259" key="1">
    <source>
        <dbReference type="Pfam" id="PF00535"/>
    </source>
</evidence>
<dbReference type="CDD" id="cd04186">
    <property type="entry name" value="GT_2_like_c"/>
    <property type="match status" value="1"/>
</dbReference>
<dbReference type="PANTHER" id="PTHR43179:SF7">
    <property type="entry name" value="RHAMNOSYLTRANSFERASE WBBL"/>
    <property type="match status" value="1"/>
</dbReference>
<dbReference type="AlphaFoldDB" id="A0A8J2Y939"/>
<reference evidence="2" key="1">
    <citation type="journal article" date="2014" name="Int. J. Syst. Evol. Microbiol.">
        <title>Complete genome sequence of Corynebacterium casei LMG S-19264T (=DSM 44701T), isolated from a smear-ripened cheese.</title>
        <authorList>
            <consortium name="US DOE Joint Genome Institute (JGI-PGF)"/>
            <person name="Walter F."/>
            <person name="Albersmeier A."/>
            <person name="Kalinowski J."/>
            <person name="Ruckert C."/>
        </authorList>
    </citation>
    <scope>NUCLEOTIDE SEQUENCE</scope>
    <source>
        <strain evidence="2">CGMCC 1.12924</strain>
    </source>
</reference>
<dbReference type="Gene3D" id="3.90.550.10">
    <property type="entry name" value="Spore Coat Polysaccharide Biosynthesis Protein SpsA, Chain A"/>
    <property type="match status" value="1"/>
</dbReference>
<evidence type="ECO:0000313" key="2">
    <source>
        <dbReference type="EMBL" id="GGD84920.1"/>
    </source>
</evidence>
<proteinExistence type="predicted"/>
<dbReference type="InterPro" id="IPR001173">
    <property type="entry name" value="Glyco_trans_2-like"/>
</dbReference>
<sequence length="307" mass="35142">MSNITKKIFIVTVTYNAMPWIDRCLQSAGNHPVIVVDNASTDKTVAHIQSNYPKVTLLPQDKNIGFGQGNNVGISYALKHGAESIFLLNQDAYLVDDCLEVLVKKQQVNPQFGILSPIHLNGKGNVLDRNFGNYISFQKAPKLMSDLLIDKSGELYEVPFVNAAGWLLSRECIETVGGFDPIFFHYGEDDNYCQRVLYHGLKIGIVLDTFLRHDREDRVIKPIMKYSNAYYKQLERRYKLIYGDVNKKEFTIQKEINQLKKKLLRHYLKLQFSNASKTKTQLTLLKSLIEPIAVSRKKNIEPGEHYL</sequence>
<dbReference type="SUPFAM" id="SSF53448">
    <property type="entry name" value="Nucleotide-diphospho-sugar transferases"/>
    <property type="match status" value="1"/>
</dbReference>